<protein>
    <submittedName>
        <fullName evidence="2">DUF4047 domain-containing protein</fullName>
    </submittedName>
</protein>
<comment type="caution">
    <text evidence="2">The sequence shown here is derived from an EMBL/GenBank/DDBJ whole genome shotgun (WGS) entry which is preliminary data.</text>
</comment>
<dbReference type="RefSeq" id="WP_336587204.1">
    <property type="nucleotide sequence ID" value="NZ_JBBAXC010000009.1"/>
</dbReference>
<name>A0ABU8HES1_9BACI</name>
<evidence type="ECO:0000256" key="1">
    <source>
        <dbReference type="SAM" id="MobiDB-lite"/>
    </source>
</evidence>
<accession>A0ABU8HES1</accession>
<feature type="region of interest" description="Disordered" evidence="1">
    <location>
        <begin position="179"/>
        <end position="214"/>
    </location>
</feature>
<organism evidence="2 3">
    <name type="scientific">Bacillus spongiae</name>
    <dbReference type="NCBI Taxonomy" id="2683610"/>
    <lineage>
        <taxon>Bacteria</taxon>
        <taxon>Bacillati</taxon>
        <taxon>Bacillota</taxon>
        <taxon>Bacilli</taxon>
        <taxon>Bacillales</taxon>
        <taxon>Bacillaceae</taxon>
        <taxon>Bacillus</taxon>
    </lineage>
</organism>
<proteinExistence type="predicted"/>
<feature type="compositionally biased region" description="Polar residues" evidence="1">
    <location>
        <begin position="193"/>
        <end position="204"/>
    </location>
</feature>
<dbReference type="Proteomes" id="UP001312865">
    <property type="component" value="Unassembled WGS sequence"/>
</dbReference>
<evidence type="ECO:0000313" key="2">
    <source>
        <dbReference type="EMBL" id="MEI5907760.1"/>
    </source>
</evidence>
<dbReference type="EMBL" id="JBBAXC010000009">
    <property type="protein sequence ID" value="MEI5907760.1"/>
    <property type="molecule type" value="Genomic_DNA"/>
</dbReference>
<evidence type="ECO:0000313" key="3">
    <source>
        <dbReference type="Proteomes" id="UP001312865"/>
    </source>
</evidence>
<gene>
    <name evidence="2" type="ORF">WAK64_11920</name>
</gene>
<reference evidence="2 3" key="1">
    <citation type="journal article" date="2018" name="J. Microbiol.">
        <title>Bacillus spongiae sp. nov., isolated from sponge of Jeju Island.</title>
        <authorList>
            <person name="Lee G.E."/>
            <person name="Im W.T."/>
            <person name="Park J.S."/>
        </authorList>
    </citation>
    <scope>NUCLEOTIDE SEQUENCE [LARGE SCALE GENOMIC DNA]</scope>
    <source>
        <strain evidence="2 3">135PIL107-10</strain>
    </source>
</reference>
<feature type="compositionally biased region" description="Acidic residues" evidence="1">
    <location>
        <begin position="205"/>
        <end position="214"/>
    </location>
</feature>
<keyword evidence="3" id="KW-1185">Reference proteome</keyword>
<sequence>MSPYKKIILISVSCTMVYFVAGQVGETGASFSNQEETMVQITAAFVFPSTIKSLEENIHDKVEEIIQSFNHMPQDSSAKSLLKLKSDKEMLLKQYDHLIIKWSELQHDVKEVKQYASQAKISNKSEEFLFVTEAFNEIEKIISGIEYEKKLLEIEETLTALDVSISILEEKEAVEMEKMNGETQDIEGEHSNIPVQESPIQNDQIEVDSSEESN</sequence>